<dbReference type="SUPFAM" id="SSF52283">
    <property type="entry name" value="Formate/glycerate dehydrogenase catalytic domain-like"/>
    <property type="match status" value="1"/>
</dbReference>
<sequence>MTLAGARELVSRGHTVTVQAGAGEGVGFAGATYEAAGVRTEADVAKVWGSAELILKVKEPQSEEIKRLKGGQTLFTYLLLAAEEALTRGLIESCATCIAYETITDRQGGLPLLAPMSTVAGRMAAQLELFTQCMCPS</sequence>
<keyword evidence="2" id="KW-0560">Oxidoreductase</keyword>
<gene>
    <name evidence="2" type="ORF">CZ787_15785</name>
</gene>
<comment type="caution">
    <text evidence="2">The sequence shown here is derived from an EMBL/GenBank/DDBJ whole genome shotgun (WGS) entry which is preliminary data.</text>
</comment>
<proteinExistence type="predicted"/>
<evidence type="ECO:0000313" key="3">
    <source>
        <dbReference type="Proteomes" id="UP000196331"/>
    </source>
</evidence>
<feature type="domain" description="Alanine dehydrogenase/pyridine nucleotide transhydrogenase N-terminal" evidence="1">
    <location>
        <begin position="1"/>
        <end position="120"/>
    </location>
</feature>
<name>A0A1R4I4C4_9GAMM</name>
<dbReference type="GO" id="GO:0006524">
    <property type="term" value="P:alanine catabolic process"/>
    <property type="evidence" value="ECO:0007669"/>
    <property type="project" value="TreeGrafter"/>
</dbReference>
<dbReference type="GO" id="GO:0000286">
    <property type="term" value="F:alanine dehydrogenase activity"/>
    <property type="evidence" value="ECO:0007669"/>
    <property type="project" value="UniProtKB-EC"/>
</dbReference>
<dbReference type="EC" id="1.4.1.1" evidence="2"/>
<accession>A0A1R4I4C4</accession>
<evidence type="ECO:0000313" key="2">
    <source>
        <dbReference type="EMBL" id="SJN14566.1"/>
    </source>
</evidence>
<dbReference type="InterPro" id="IPR007886">
    <property type="entry name" value="AlaDH/PNT_N"/>
</dbReference>
<dbReference type="GO" id="GO:0005886">
    <property type="term" value="C:plasma membrane"/>
    <property type="evidence" value="ECO:0007669"/>
    <property type="project" value="TreeGrafter"/>
</dbReference>
<protein>
    <submittedName>
        <fullName evidence="2">Alanine dehydrogenase</fullName>
        <ecNumber evidence="2">1.4.1.1</ecNumber>
    </submittedName>
</protein>
<reference evidence="2 3" key="1">
    <citation type="submission" date="2017-02" db="EMBL/GenBank/DDBJ databases">
        <authorList>
            <person name="Dridi B."/>
        </authorList>
    </citation>
    <scope>NUCLEOTIDE SEQUENCE [LARGE SCALE GENOMIC DNA]</scope>
    <source>
        <strain evidence="2 3">JB380</strain>
    </source>
</reference>
<dbReference type="AlphaFoldDB" id="A0A1R4I4C4"/>
<dbReference type="PANTHER" id="PTHR42795:SF1">
    <property type="entry name" value="ALANINE DEHYDROGENASE"/>
    <property type="match status" value="1"/>
</dbReference>
<dbReference type="EMBL" id="FUKM01000057">
    <property type="protein sequence ID" value="SJN14566.1"/>
    <property type="molecule type" value="Genomic_DNA"/>
</dbReference>
<dbReference type="Pfam" id="PF05222">
    <property type="entry name" value="AlaDh_PNT_N"/>
    <property type="match status" value="1"/>
</dbReference>
<dbReference type="Proteomes" id="UP000196331">
    <property type="component" value="Unassembled WGS sequence"/>
</dbReference>
<evidence type="ECO:0000259" key="1">
    <source>
        <dbReference type="SMART" id="SM01003"/>
    </source>
</evidence>
<dbReference type="Gene3D" id="3.40.50.720">
    <property type="entry name" value="NAD(P)-binding Rossmann-like Domain"/>
    <property type="match status" value="2"/>
</dbReference>
<dbReference type="PANTHER" id="PTHR42795">
    <property type="entry name" value="ALANINE DEHYDROGENASE"/>
    <property type="match status" value="1"/>
</dbReference>
<organism evidence="2 3">
    <name type="scientific">Halomonas citrativorans</name>
    <dbReference type="NCBI Taxonomy" id="2742612"/>
    <lineage>
        <taxon>Bacteria</taxon>
        <taxon>Pseudomonadati</taxon>
        <taxon>Pseudomonadota</taxon>
        <taxon>Gammaproteobacteria</taxon>
        <taxon>Oceanospirillales</taxon>
        <taxon>Halomonadaceae</taxon>
        <taxon>Halomonas</taxon>
    </lineage>
</organism>
<dbReference type="SMART" id="SM01003">
    <property type="entry name" value="AlaDh_PNT_N"/>
    <property type="match status" value="1"/>
</dbReference>